<dbReference type="InterPro" id="IPR045644">
    <property type="entry name" value="DUF6404"/>
</dbReference>
<protein>
    <submittedName>
        <fullName evidence="3">Uncharacterized protein</fullName>
    </submittedName>
</protein>
<reference evidence="3 4" key="1">
    <citation type="submission" date="2016-10" db="EMBL/GenBank/DDBJ databases">
        <authorList>
            <person name="de Groot N.N."/>
        </authorList>
    </citation>
    <scope>NUCLEOTIDE SEQUENCE [LARGE SCALE GENOMIC DNA]</scope>
    <source>
        <strain evidence="3 4">CGMCC 1.9157</strain>
    </source>
</reference>
<keyword evidence="2" id="KW-1133">Transmembrane helix</keyword>
<accession>A0A1I5B341</accession>
<evidence type="ECO:0000256" key="2">
    <source>
        <dbReference type="SAM" id="Phobius"/>
    </source>
</evidence>
<dbReference type="EMBL" id="FOVR01000001">
    <property type="protein sequence ID" value="SFN69124.1"/>
    <property type="molecule type" value="Genomic_DNA"/>
</dbReference>
<dbReference type="OrthoDB" id="7870117at2"/>
<sequence>MNFDERYTLAIAELKRTTIVEGNYAPPLHRFLRGRGVRIKPPHYNSIGMNIITTGAPFAVLWGAIMWFILWQSQKLTPFMAIGAALVAGTIFGLFMALYYRWSFNQNALTKWDQLEPTPELVAPKEEDKEDAPEAPSPKPETDGTP</sequence>
<name>A0A1I5B341_9HYPH</name>
<evidence type="ECO:0000313" key="4">
    <source>
        <dbReference type="Proteomes" id="UP000199236"/>
    </source>
</evidence>
<dbReference type="Proteomes" id="UP000199236">
    <property type="component" value="Unassembled WGS sequence"/>
</dbReference>
<organism evidence="3 4">
    <name type="scientific">Cohaesibacter marisflavi</name>
    <dbReference type="NCBI Taxonomy" id="655353"/>
    <lineage>
        <taxon>Bacteria</taxon>
        <taxon>Pseudomonadati</taxon>
        <taxon>Pseudomonadota</taxon>
        <taxon>Alphaproteobacteria</taxon>
        <taxon>Hyphomicrobiales</taxon>
        <taxon>Cohaesibacteraceae</taxon>
    </lineage>
</organism>
<dbReference type="Pfam" id="PF19942">
    <property type="entry name" value="DUF6404"/>
    <property type="match status" value="1"/>
</dbReference>
<dbReference type="RefSeq" id="WP_090068835.1">
    <property type="nucleotide sequence ID" value="NZ_FOVR01000001.1"/>
</dbReference>
<proteinExistence type="predicted"/>
<evidence type="ECO:0000256" key="1">
    <source>
        <dbReference type="SAM" id="MobiDB-lite"/>
    </source>
</evidence>
<dbReference type="AlphaFoldDB" id="A0A1I5B341"/>
<keyword evidence="2" id="KW-0472">Membrane</keyword>
<keyword evidence="4" id="KW-1185">Reference proteome</keyword>
<keyword evidence="2" id="KW-0812">Transmembrane</keyword>
<feature type="region of interest" description="Disordered" evidence="1">
    <location>
        <begin position="118"/>
        <end position="146"/>
    </location>
</feature>
<feature type="transmembrane region" description="Helical" evidence="2">
    <location>
        <begin position="76"/>
        <end position="100"/>
    </location>
</feature>
<gene>
    <name evidence="3" type="ORF">SAMN04488056_101701</name>
</gene>
<feature type="transmembrane region" description="Helical" evidence="2">
    <location>
        <begin position="47"/>
        <end position="70"/>
    </location>
</feature>
<evidence type="ECO:0000313" key="3">
    <source>
        <dbReference type="EMBL" id="SFN69124.1"/>
    </source>
</evidence>